<dbReference type="Proteomes" id="UP000235739">
    <property type="component" value="Unassembled WGS sequence"/>
</dbReference>
<gene>
    <name evidence="1" type="ORF">CIK84_07620</name>
</gene>
<reference evidence="1 2" key="1">
    <citation type="journal article" date="2017" name="Elife">
        <title>Extensive horizontal gene transfer in cheese-associated bacteria.</title>
        <authorList>
            <person name="Bonham K.S."/>
            <person name="Wolfe B.E."/>
            <person name="Dutton R.J."/>
        </authorList>
    </citation>
    <scope>NUCLEOTIDE SEQUENCE [LARGE SCALE GENOMIC DNA]</scope>
    <source>
        <strain evidence="1 2">JB182</strain>
    </source>
</reference>
<protein>
    <recommendedName>
        <fullName evidence="3">TIGR03086 family protein</fullName>
    </recommendedName>
</protein>
<evidence type="ECO:0000313" key="2">
    <source>
        <dbReference type="Proteomes" id="UP000235739"/>
    </source>
</evidence>
<name>A0A2N7S5M6_9MICC</name>
<sequence>MFAAMLAGKHPPPSAADVLGGDPAGAYARSAQLLLEAFGVPGVLEQSFQSPIGTATGLERLQIRNYDLLAHLWDLAQATGQQLENDPVLQASAQQALEFAGGQLAGVDRAGRFAPPQPISGTAAALDQLAAFLGRPVPWSPNC</sequence>
<dbReference type="AlphaFoldDB" id="A0A2N7S5M6"/>
<evidence type="ECO:0000313" key="1">
    <source>
        <dbReference type="EMBL" id="PMQ21407.1"/>
    </source>
</evidence>
<comment type="caution">
    <text evidence="1">The sequence shown here is derived from an EMBL/GenBank/DDBJ whole genome shotgun (WGS) entry which is preliminary data.</text>
</comment>
<accession>A0A2N7S5M6</accession>
<organism evidence="1 2">
    <name type="scientific">Glutamicibacter arilaitensis</name>
    <dbReference type="NCBI Taxonomy" id="256701"/>
    <lineage>
        <taxon>Bacteria</taxon>
        <taxon>Bacillati</taxon>
        <taxon>Actinomycetota</taxon>
        <taxon>Actinomycetes</taxon>
        <taxon>Micrococcales</taxon>
        <taxon>Micrococcaceae</taxon>
        <taxon>Glutamicibacter</taxon>
    </lineage>
</organism>
<evidence type="ECO:0008006" key="3">
    <source>
        <dbReference type="Google" id="ProtNLM"/>
    </source>
</evidence>
<proteinExistence type="predicted"/>
<dbReference type="EMBL" id="PNQX01000001">
    <property type="protein sequence ID" value="PMQ21407.1"/>
    <property type="molecule type" value="Genomic_DNA"/>
</dbReference>